<comment type="caution">
    <text evidence="7">The sequence shown here is derived from an EMBL/GenBank/DDBJ whole genome shotgun (WGS) entry which is preliminary data.</text>
</comment>
<dbReference type="PROSITE" id="PS51005">
    <property type="entry name" value="NAC"/>
    <property type="match status" value="1"/>
</dbReference>
<dbReference type="SUPFAM" id="SSF101941">
    <property type="entry name" value="NAC domain"/>
    <property type="match status" value="1"/>
</dbReference>
<dbReference type="Proteomes" id="UP001054252">
    <property type="component" value="Unassembled WGS sequence"/>
</dbReference>
<evidence type="ECO:0000313" key="8">
    <source>
        <dbReference type="Proteomes" id="UP001054252"/>
    </source>
</evidence>
<dbReference type="Pfam" id="PF02365">
    <property type="entry name" value="NAM"/>
    <property type="match status" value="1"/>
</dbReference>
<accession>A0AAV5J5C7</accession>
<evidence type="ECO:0000313" key="7">
    <source>
        <dbReference type="EMBL" id="GKV07696.1"/>
    </source>
</evidence>
<name>A0AAV5J5C7_9ROSI</name>
<keyword evidence="8" id="KW-1185">Reference proteome</keyword>
<evidence type="ECO:0000259" key="6">
    <source>
        <dbReference type="PROSITE" id="PS51005"/>
    </source>
</evidence>
<sequence length="347" mass="38835">MGSTNTGGSSRRNNLPGVGFHPKEEQLISFFLTNKVLGRDYEVQHIPTLDDICKYEPWDLPEISTMEAGVGVQEWYFFCPPKYKYQNSELINRKTKEGYWKVTCRSRNFKSGNGTVGEKTTLVFFQGSSRKGKRTSWIMYQYKLTSDIPNQKKWVFLYKLMKRDNGKANASINTSQPSYDLPNANAIIDLGDSETPETGQGALLQMKSDESQPSHDNGNGLGDLGDLAELADGQIADVVSHLQPEMKSFFDETYYSLLSVLQPQMQGEQQQAASLIFPTSSDSSGNTSQNHYYSGDFNQDSELQPQLQGEQQASSSLCFPLSNDSENHCYSGNIIKVDDVLWNSLLG</sequence>
<feature type="region of interest" description="Disordered" evidence="5">
    <location>
        <begin position="278"/>
        <end position="309"/>
    </location>
</feature>
<reference evidence="7 8" key="1">
    <citation type="journal article" date="2021" name="Commun. Biol.">
        <title>The genome of Shorea leprosula (Dipterocarpaceae) highlights the ecological relevance of drought in aseasonal tropical rainforests.</title>
        <authorList>
            <person name="Ng K.K.S."/>
            <person name="Kobayashi M.J."/>
            <person name="Fawcett J.A."/>
            <person name="Hatakeyama M."/>
            <person name="Paape T."/>
            <person name="Ng C.H."/>
            <person name="Ang C.C."/>
            <person name="Tnah L.H."/>
            <person name="Lee C.T."/>
            <person name="Nishiyama T."/>
            <person name="Sese J."/>
            <person name="O'Brien M.J."/>
            <person name="Copetti D."/>
            <person name="Mohd Noor M.I."/>
            <person name="Ong R.C."/>
            <person name="Putra M."/>
            <person name="Sireger I.Z."/>
            <person name="Indrioko S."/>
            <person name="Kosugi Y."/>
            <person name="Izuno A."/>
            <person name="Isagi Y."/>
            <person name="Lee S.L."/>
            <person name="Shimizu K.K."/>
        </authorList>
    </citation>
    <scope>NUCLEOTIDE SEQUENCE [LARGE SCALE GENOMIC DNA]</scope>
    <source>
        <strain evidence="7">214</strain>
    </source>
</reference>
<evidence type="ECO:0000256" key="1">
    <source>
        <dbReference type="ARBA" id="ARBA00023015"/>
    </source>
</evidence>
<proteinExistence type="predicted"/>
<feature type="compositionally biased region" description="Polar residues" evidence="5">
    <location>
        <begin position="1"/>
        <end position="13"/>
    </location>
</feature>
<dbReference type="AlphaFoldDB" id="A0AAV5J5C7"/>
<evidence type="ECO:0000256" key="2">
    <source>
        <dbReference type="ARBA" id="ARBA00023125"/>
    </source>
</evidence>
<dbReference type="GO" id="GO:0003677">
    <property type="term" value="F:DNA binding"/>
    <property type="evidence" value="ECO:0007669"/>
    <property type="project" value="UniProtKB-KW"/>
</dbReference>
<dbReference type="InterPro" id="IPR036093">
    <property type="entry name" value="NAC_dom_sf"/>
</dbReference>
<keyword evidence="1" id="KW-0805">Transcription regulation</keyword>
<evidence type="ECO:0000256" key="3">
    <source>
        <dbReference type="ARBA" id="ARBA00023163"/>
    </source>
</evidence>
<dbReference type="GO" id="GO:0006355">
    <property type="term" value="P:regulation of DNA-templated transcription"/>
    <property type="evidence" value="ECO:0007669"/>
    <property type="project" value="InterPro"/>
</dbReference>
<keyword evidence="2" id="KW-0238">DNA-binding</keyword>
<protein>
    <recommendedName>
        <fullName evidence="6">NAC domain-containing protein</fullName>
    </recommendedName>
</protein>
<evidence type="ECO:0000256" key="5">
    <source>
        <dbReference type="SAM" id="MobiDB-lite"/>
    </source>
</evidence>
<evidence type="ECO:0000256" key="4">
    <source>
        <dbReference type="ARBA" id="ARBA00023242"/>
    </source>
</evidence>
<dbReference type="PANTHER" id="PTHR31744">
    <property type="entry name" value="PROTEIN CUP-SHAPED COTYLEDON 2-RELATED"/>
    <property type="match status" value="1"/>
</dbReference>
<feature type="domain" description="NAC" evidence="6">
    <location>
        <begin position="14"/>
        <end position="163"/>
    </location>
</feature>
<dbReference type="EMBL" id="BPVZ01000028">
    <property type="protein sequence ID" value="GKV07696.1"/>
    <property type="molecule type" value="Genomic_DNA"/>
</dbReference>
<keyword evidence="4" id="KW-0539">Nucleus</keyword>
<feature type="region of interest" description="Disordered" evidence="5">
    <location>
        <begin position="1"/>
        <end position="20"/>
    </location>
</feature>
<organism evidence="7 8">
    <name type="scientific">Rubroshorea leprosula</name>
    <dbReference type="NCBI Taxonomy" id="152421"/>
    <lineage>
        <taxon>Eukaryota</taxon>
        <taxon>Viridiplantae</taxon>
        <taxon>Streptophyta</taxon>
        <taxon>Embryophyta</taxon>
        <taxon>Tracheophyta</taxon>
        <taxon>Spermatophyta</taxon>
        <taxon>Magnoliopsida</taxon>
        <taxon>eudicotyledons</taxon>
        <taxon>Gunneridae</taxon>
        <taxon>Pentapetalae</taxon>
        <taxon>rosids</taxon>
        <taxon>malvids</taxon>
        <taxon>Malvales</taxon>
        <taxon>Dipterocarpaceae</taxon>
        <taxon>Rubroshorea</taxon>
    </lineage>
</organism>
<keyword evidence="3" id="KW-0804">Transcription</keyword>
<dbReference type="Gene3D" id="2.170.150.80">
    <property type="entry name" value="NAC domain"/>
    <property type="match status" value="1"/>
</dbReference>
<gene>
    <name evidence="7" type="ORF">SLEP1_g19437</name>
</gene>
<dbReference type="InterPro" id="IPR003441">
    <property type="entry name" value="NAC-dom"/>
</dbReference>